<sequence length="80" mass="8663">MPAPRSHVLQRVLGCLRDHPHDDTVERVAKRLGSTPADVVEAALVALEAEQLASRAGEHWSLTRAGWIAAREADPFAGLD</sequence>
<evidence type="ECO:0000313" key="3">
    <source>
        <dbReference type="Proteomes" id="UP001147653"/>
    </source>
</evidence>
<evidence type="ECO:0000259" key="1">
    <source>
        <dbReference type="Pfam" id="PF06969"/>
    </source>
</evidence>
<reference evidence="2" key="1">
    <citation type="submission" date="2022-10" db="EMBL/GenBank/DDBJ databases">
        <title>The WGS of Solirubrobacter phytolaccae KCTC 29190.</title>
        <authorList>
            <person name="Jiang Z."/>
        </authorList>
    </citation>
    <scope>NUCLEOTIDE SEQUENCE</scope>
    <source>
        <strain evidence="2">KCTC 29190</strain>
    </source>
</reference>
<name>A0A9X3NDB7_9ACTN</name>
<dbReference type="RefSeq" id="WP_270028438.1">
    <property type="nucleotide sequence ID" value="NZ_JAPDDP010000066.1"/>
</dbReference>
<feature type="domain" description="HemN C-terminal" evidence="1">
    <location>
        <begin position="26"/>
        <end position="67"/>
    </location>
</feature>
<dbReference type="InterPro" id="IPR036388">
    <property type="entry name" value="WH-like_DNA-bd_sf"/>
</dbReference>
<gene>
    <name evidence="2" type="ORF">OJ997_27180</name>
</gene>
<organism evidence="2 3">
    <name type="scientific">Solirubrobacter phytolaccae</name>
    <dbReference type="NCBI Taxonomy" id="1404360"/>
    <lineage>
        <taxon>Bacteria</taxon>
        <taxon>Bacillati</taxon>
        <taxon>Actinomycetota</taxon>
        <taxon>Thermoleophilia</taxon>
        <taxon>Solirubrobacterales</taxon>
        <taxon>Solirubrobacteraceae</taxon>
        <taxon>Solirubrobacter</taxon>
    </lineage>
</organism>
<evidence type="ECO:0000313" key="2">
    <source>
        <dbReference type="EMBL" id="MDA0184021.1"/>
    </source>
</evidence>
<dbReference type="InterPro" id="IPR010723">
    <property type="entry name" value="HemN_C"/>
</dbReference>
<keyword evidence="3" id="KW-1185">Reference proteome</keyword>
<dbReference type="Proteomes" id="UP001147653">
    <property type="component" value="Unassembled WGS sequence"/>
</dbReference>
<accession>A0A9X3NDB7</accession>
<dbReference type="EMBL" id="JAPDDP010000066">
    <property type="protein sequence ID" value="MDA0184021.1"/>
    <property type="molecule type" value="Genomic_DNA"/>
</dbReference>
<protein>
    <recommendedName>
        <fullName evidence="1">HemN C-terminal domain-containing protein</fullName>
    </recommendedName>
</protein>
<dbReference type="Gene3D" id="1.10.10.10">
    <property type="entry name" value="Winged helix-like DNA-binding domain superfamily/Winged helix DNA-binding domain"/>
    <property type="match status" value="1"/>
</dbReference>
<comment type="caution">
    <text evidence="2">The sequence shown here is derived from an EMBL/GenBank/DDBJ whole genome shotgun (WGS) entry which is preliminary data.</text>
</comment>
<dbReference type="AlphaFoldDB" id="A0A9X3NDB7"/>
<dbReference type="Pfam" id="PF06969">
    <property type="entry name" value="HemN_C"/>
    <property type="match status" value="1"/>
</dbReference>
<proteinExistence type="predicted"/>